<dbReference type="Proteomes" id="UP000356253">
    <property type="component" value="Unassembled WGS sequence"/>
</dbReference>
<evidence type="ECO:0000313" key="1">
    <source>
        <dbReference type="EMBL" id="VVV00545.1"/>
    </source>
</evidence>
<dbReference type="EMBL" id="CABVMM010000006">
    <property type="protein sequence ID" value="VVV00545.1"/>
    <property type="molecule type" value="Genomic_DNA"/>
</dbReference>
<reference evidence="1" key="1">
    <citation type="submission" date="2019-09" db="EMBL/GenBank/DDBJ databases">
        <authorList>
            <person name="Rodrigo-Torres L."/>
            <person name="Arahal R. D."/>
            <person name="Lucena T."/>
        </authorList>
    </citation>
    <scope>NUCLEOTIDE SEQUENCE</scope>
    <source>
        <strain evidence="1">ISS653</strain>
    </source>
</reference>
<evidence type="ECO:0000313" key="2">
    <source>
        <dbReference type="Proteomes" id="UP000356253"/>
    </source>
</evidence>
<accession>A0AC61YB04</accession>
<sequence length="50" mass="6073">MISIELETVYSKNILPLYIEILHHFKTYIFLEFSELNLILKFIFKLFHIG</sequence>
<gene>
    <name evidence="1" type="ORF">FVB9532_01816</name>
</gene>
<keyword evidence="2" id="KW-1185">Reference proteome</keyword>
<organism evidence="1 2">
    <name type="scientific">Mesonia oceanica</name>
    <dbReference type="NCBI Taxonomy" id="2687242"/>
    <lineage>
        <taxon>Bacteria</taxon>
        <taxon>Pseudomonadati</taxon>
        <taxon>Bacteroidota</taxon>
        <taxon>Flavobacteriia</taxon>
        <taxon>Flavobacteriales</taxon>
        <taxon>Flavobacteriaceae</taxon>
        <taxon>Mesonia</taxon>
    </lineage>
</organism>
<name>A0AC61YB04_9FLAO</name>
<comment type="caution">
    <text evidence="1">The sequence shown here is derived from an EMBL/GenBank/DDBJ whole genome shotgun (WGS) entry which is preliminary data.</text>
</comment>
<proteinExistence type="predicted"/>
<protein>
    <submittedName>
        <fullName evidence="1">Uncharacterized protein</fullName>
    </submittedName>
</protein>